<dbReference type="Pfam" id="PF07687">
    <property type="entry name" value="M20_dimer"/>
    <property type="match status" value="1"/>
</dbReference>
<dbReference type="SUPFAM" id="SSF53187">
    <property type="entry name" value="Zn-dependent exopeptidases"/>
    <property type="match status" value="1"/>
</dbReference>
<proteinExistence type="predicted"/>
<feature type="domain" description="Peptidase M20 dimerisation" evidence="1">
    <location>
        <begin position="117"/>
        <end position="216"/>
    </location>
</feature>
<gene>
    <name evidence="2" type="ORF">N1496_08145</name>
</gene>
<dbReference type="SUPFAM" id="SSF55031">
    <property type="entry name" value="Bacterial exopeptidase dimerisation domain"/>
    <property type="match status" value="1"/>
</dbReference>
<sequence>MDALPVKEETGLDYASKVMMKDLDGNLLPVMHACGHDIHIVAGLGAAWALAKNKSEWQGTYIAFFQPGEEIAAGAKAMLDDGLLEKIPHPEIALAQHVLTDPYAGQVGALGGPFLSSAASLKITIHGKGAHGSMPHLSIDPIVIGSAIVSKLQTIVAREVDPFKFAVVSVGSFQAGLKANIIPDTASLLLNIRTYDENVQEQLITSIKRIVKAECLAGGAHKNLTLKSMILIP</sequence>
<evidence type="ECO:0000313" key="2">
    <source>
        <dbReference type="EMBL" id="WMB27964.1"/>
    </source>
</evidence>
<organism evidence="2 3">
    <name type="scientific">Streptococcus didelphis</name>
    <dbReference type="NCBI Taxonomy" id="102886"/>
    <lineage>
        <taxon>Bacteria</taxon>
        <taxon>Bacillati</taxon>
        <taxon>Bacillota</taxon>
        <taxon>Bacilli</taxon>
        <taxon>Lactobacillales</taxon>
        <taxon>Streptococcaceae</taxon>
        <taxon>Streptococcus</taxon>
    </lineage>
</organism>
<evidence type="ECO:0000259" key="1">
    <source>
        <dbReference type="Pfam" id="PF07687"/>
    </source>
</evidence>
<keyword evidence="3" id="KW-1185">Reference proteome</keyword>
<dbReference type="InterPro" id="IPR036264">
    <property type="entry name" value="Bact_exopeptidase_dim_dom"/>
</dbReference>
<dbReference type="PANTHER" id="PTHR11014">
    <property type="entry name" value="PEPTIDASE M20 FAMILY MEMBER"/>
    <property type="match status" value="1"/>
</dbReference>
<dbReference type="InterPro" id="IPR011650">
    <property type="entry name" value="Peptidase_M20_dimer"/>
</dbReference>
<dbReference type="EMBL" id="CP110509">
    <property type="protein sequence ID" value="WMB27964.1"/>
    <property type="molecule type" value="Genomic_DNA"/>
</dbReference>
<evidence type="ECO:0000313" key="3">
    <source>
        <dbReference type="Proteomes" id="UP001238096"/>
    </source>
</evidence>
<dbReference type="Proteomes" id="UP001238096">
    <property type="component" value="Chromosome"/>
</dbReference>
<dbReference type="NCBIfam" id="TIGR01891">
    <property type="entry name" value="amidohydrolases"/>
    <property type="match status" value="1"/>
</dbReference>
<dbReference type="Gene3D" id="3.40.630.10">
    <property type="entry name" value="Zn peptidases"/>
    <property type="match status" value="1"/>
</dbReference>
<reference evidence="3" key="1">
    <citation type="submission" date="2022-10" db="EMBL/GenBank/DDBJ databases">
        <title>Streptococcus didelphis as causative of fatal infections in opossums (Didelphis albiventris).</title>
        <authorList>
            <person name="Breyer G.M."/>
            <person name="Da Silva M.E.R.J."/>
            <person name="Siqueira F.M."/>
        </authorList>
    </citation>
    <scope>NUCLEOTIDE SEQUENCE [LARGE SCALE GENOMIC DNA]</scope>
    <source>
        <strain evidence="3">LBVP101/21</strain>
    </source>
</reference>
<name>A0ABY9LGK5_9STRE</name>
<accession>A0ABY9LGK5</accession>
<protein>
    <submittedName>
        <fullName evidence="2">Amidohydrolase</fullName>
    </submittedName>
</protein>
<dbReference type="PANTHER" id="PTHR11014:SF63">
    <property type="entry name" value="METALLOPEPTIDASE, PUTATIVE (AFU_ORTHOLOGUE AFUA_6G09600)-RELATED"/>
    <property type="match status" value="1"/>
</dbReference>
<dbReference type="InterPro" id="IPR017439">
    <property type="entry name" value="Amidohydrolase"/>
</dbReference>
<dbReference type="Gene3D" id="3.30.70.360">
    <property type="match status" value="1"/>
</dbReference>